<dbReference type="AlphaFoldDB" id="A0A9W8MKK0"/>
<dbReference type="Proteomes" id="UP001140091">
    <property type="component" value="Unassembled WGS sequence"/>
</dbReference>
<dbReference type="OrthoDB" id="8017587at2759"/>
<organism evidence="1 2">
    <name type="scientific">Candolleomyces eurysporus</name>
    <dbReference type="NCBI Taxonomy" id="2828524"/>
    <lineage>
        <taxon>Eukaryota</taxon>
        <taxon>Fungi</taxon>
        <taxon>Dikarya</taxon>
        <taxon>Basidiomycota</taxon>
        <taxon>Agaricomycotina</taxon>
        <taxon>Agaricomycetes</taxon>
        <taxon>Agaricomycetidae</taxon>
        <taxon>Agaricales</taxon>
        <taxon>Agaricineae</taxon>
        <taxon>Psathyrellaceae</taxon>
        <taxon>Candolleomyces</taxon>
    </lineage>
</organism>
<gene>
    <name evidence="1" type="ORF">H1R20_g1720</name>
</gene>
<comment type="caution">
    <text evidence="1">The sequence shown here is derived from an EMBL/GenBank/DDBJ whole genome shotgun (WGS) entry which is preliminary data.</text>
</comment>
<sequence length="88" mass="9505">MAFAARSLLRASRPAAVRTQIRLSSTSSKTLSLKERLAELIPQEIENVKATRAAHGKKAFGPVVVDQLYGYVSQPIPSDPSLTRLTAA</sequence>
<dbReference type="EMBL" id="JANBPK010000563">
    <property type="protein sequence ID" value="KAJ2935375.1"/>
    <property type="molecule type" value="Genomic_DNA"/>
</dbReference>
<accession>A0A9W8MKK0</accession>
<feature type="non-terminal residue" evidence="1">
    <location>
        <position position="88"/>
    </location>
</feature>
<keyword evidence="2" id="KW-1185">Reference proteome</keyword>
<evidence type="ECO:0000313" key="2">
    <source>
        <dbReference type="Proteomes" id="UP001140091"/>
    </source>
</evidence>
<name>A0A9W8MKK0_9AGAR</name>
<proteinExistence type="predicted"/>
<reference evidence="1" key="1">
    <citation type="submission" date="2022-06" db="EMBL/GenBank/DDBJ databases">
        <title>Genome Sequence of Candolleomyces eurysporus.</title>
        <authorList>
            <person name="Buettner E."/>
        </authorList>
    </citation>
    <scope>NUCLEOTIDE SEQUENCE</scope>
    <source>
        <strain evidence="1">VTCC 930004</strain>
    </source>
</reference>
<protein>
    <submittedName>
        <fullName evidence="1">Uncharacterized protein</fullName>
    </submittedName>
</protein>
<evidence type="ECO:0000313" key="1">
    <source>
        <dbReference type="EMBL" id="KAJ2935375.1"/>
    </source>
</evidence>